<sequence>MFYRPVIRAAAAIGLAVTCFTVAGCAGDAARLRTAITTQPDAPEDIVREVEPWTDPAIERRQTTSAGLKRDYILSVPRGAKQRERLPLILVFHGYKEDADRIMQHSQLDKADAVVAFMDGVGEAWAPAPYAETTGEQDLAFVDDVLSQLEGEYSIDRTRIFAAGFSNGGGFAAFVGCQRPQAFSGIATVAGAFYQRVAEGCSSIPMKHVDFHGTADPVISYDGGERHETVYNSTPEMLEEAAVRNHCAVRREDVEMSHTVTMLSWDDCDAALSHYRIEGGPHVWPGGTSDNTGLVSKGFATRTLLEFFGVGMS</sequence>
<dbReference type="GO" id="GO:0045493">
    <property type="term" value="P:xylan catabolic process"/>
    <property type="evidence" value="ECO:0007669"/>
    <property type="project" value="UniProtKB-KW"/>
</dbReference>
<reference evidence="9 10" key="1">
    <citation type="submission" date="2020-07" db="EMBL/GenBank/DDBJ databases">
        <title>Draft genome and description of Corynebacterium haemomassiliense strain Marseile-Q3615 sp. nov.</title>
        <authorList>
            <person name="Boxberger M."/>
            <person name="La Scola B."/>
        </authorList>
    </citation>
    <scope>NUCLEOTIDE SEQUENCE [LARGE SCALE GENOMIC DNA]</scope>
    <source>
        <strain evidence="9 10">Marseille-Q3615</strain>
    </source>
</reference>
<evidence type="ECO:0000256" key="6">
    <source>
        <dbReference type="ARBA" id="ARBA00023277"/>
    </source>
</evidence>
<keyword evidence="4 8" id="KW-0732">Signal</keyword>
<gene>
    <name evidence="9" type="ORF">H0193_02355</name>
</gene>
<dbReference type="PANTHER" id="PTHR38050">
    <property type="match status" value="1"/>
</dbReference>
<comment type="caution">
    <text evidence="9">The sequence shown here is derived from an EMBL/GenBank/DDBJ whole genome shotgun (WGS) entry which is preliminary data.</text>
</comment>
<evidence type="ECO:0000313" key="9">
    <source>
        <dbReference type="EMBL" id="MBA5243667.1"/>
    </source>
</evidence>
<keyword evidence="2" id="KW-0964">Secreted</keyword>
<dbReference type="AlphaFoldDB" id="A0A7W2E9Q0"/>
<dbReference type="GO" id="GO:0030600">
    <property type="term" value="F:feruloyl esterase activity"/>
    <property type="evidence" value="ECO:0007669"/>
    <property type="project" value="InterPro"/>
</dbReference>
<comment type="subcellular location">
    <subcellularLocation>
        <location evidence="1">Secreted</location>
    </subcellularLocation>
</comment>
<dbReference type="EMBL" id="JACDTZ010000001">
    <property type="protein sequence ID" value="MBA5243667.1"/>
    <property type="molecule type" value="Genomic_DNA"/>
</dbReference>
<dbReference type="RefSeq" id="WP_181888388.1">
    <property type="nucleotide sequence ID" value="NZ_CP170998.1"/>
</dbReference>
<evidence type="ECO:0000256" key="2">
    <source>
        <dbReference type="ARBA" id="ARBA00022525"/>
    </source>
</evidence>
<evidence type="ECO:0000256" key="4">
    <source>
        <dbReference type="ARBA" id="ARBA00022729"/>
    </source>
</evidence>
<evidence type="ECO:0000256" key="7">
    <source>
        <dbReference type="ARBA" id="ARBA00023326"/>
    </source>
</evidence>
<keyword evidence="5" id="KW-0378">Hydrolase</keyword>
<keyword evidence="6" id="KW-0119">Carbohydrate metabolism</keyword>
<dbReference type="InterPro" id="IPR043595">
    <property type="entry name" value="FaeB/C/D"/>
</dbReference>
<accession>A0A7W2E9Q0</accession>
<dbReference type="InterPro" id="IPR010126">
    <property type="entry name" value="Esterase_phb"/>
</dbReference>
<keyword evidence="7" id="KW-0624">Polysaccharide degradation</keyword>
<keyword evidence="3" id="KW-0858">Xylan degradation</keyword>
<name>A0A7W2E9Q0_9CORY</name>
<evidence type="ECO:0008006" key="11">
    <source>
        <dbReference type="Google" id="ProtNLM"/>
    </source>
</evidence>
<evidence type="ECO:0000256" key="1">
    <source>
        <dbReference type="ARBA" id="ARBA00004613"/>
    </source>
</evidence>
<dbReference type="SUPFAM" id="SSF53474">
    <property type="entry name" value="alpha/beta-Hydrolases"/>
    <property type="match status" value="1"/>
</dbReference>
<feature type="chain" id="PRO_5038853344" description="Esterase" evidence="8">
    <location>
        <begin position="24"/>
        <end position="313"/>
    </location>
</feature>
<proteinExistence type="predicted"/>
<dbReference type="GO" id="GO:0005576">
    <property type="term" value="C:extracellular region"/>
    <property type="evidence" value="ECO:0007669"/>
    <property type="project" value="UniProtKB-SubCell"/>
</dbReference>
<evidence type="ECO:0000256" key="8">
    <source>
        <dbReference type="SAM" id="SignalP"/>
    </source>
</evidence>
<protein>
    <recommendedName>
        <fullName evidence="11">Esterase</fullName>
    </recommendedName>
</protein>
<feature type="signal peptide" evidence="8">
    <location>
        <begin position="1"/>
        <end position="23"/>
    </location>
</feature>
<dbReference type="InterPro" id="IPR029058">
    <property type="entry name" value="AB_hydrolase_fold"/>
</dbReference>
<organism evidence="9 10">
    <name type="scientific">Corynebacterium haemomassiliense</name>
    <dbReference type="NCBI Taxonomy" id="2754726"/>
    <lineage>
        <taxon>Bacteria</taxon>
        <taxon>Bacillati</taxon>
        <taxon>Actinomycetota</taxon>
        <taxon>Actinomycetes</taxon>
        <taxon>Mycobacteriales</taxon>
        <taxon>Corynebacteriaceae</taxon>
        <taxon>Corynebacterium</taxon>
    </lineage>
</organism>
<evidence type="ECO:0000256" key="5">
    <source>
        <dbReference type="ARBA" id="ARBA00022801"/>
    </source>
</evidence>
<dbReference type="PROSITE" id="PS51257">
    <property type="entry name" value="PROKAR_LIPOPROTEIN"/>
    <property type="match status" value="1"/>
</dbReference>
<dbReference type="Pfam" id="PF10503">
    <property type="entry name" value="Esterase_PHB"/>
    <property type="match status" value="1"/>
</dbReference>
<dbReference type="Proteomes" id="UP000523682">
    <property type="component" value="Unassembled WGS sequence"/>
</dbReference>
<dbReference type="Gene3D" id="3.40.50.1820">
    <property type="entry name" value="alpha/beta hydrolase"/>
    <property type="match status" value="1"/>
</dbReference>
<dbReference type="PANTHER" id="PTHR38050:SF2">
    <property type="entry name" value="FERULOYL ESTERASE C-RELATED"/>
    <property type="match status" value="1"/>
</dbReference>
<evidence type="ECO:0000313" key="10">
    <source>
        <dbReference type="Proteomes" id="UP000523682"/>
    </source>
</evidence>
<evidence type="ECO:0000256" key="3">
    <source>
        <dbReference type="ARBA" id="ARBA00022651"/>
    </source>
</evidence>
<keyword evidence="10" id="KW-1185">Reference proteome</keyword>